<organism evidence="1 2">
    <name type="scientific">Gossypium lobatum</name>
    <dbReference type="NCBI Taxonomy" id="34289"/>
    <lineage>
        <taxon>Eukaryota</taxon>
        <taxon>Viridiplantae</taxon>
        <taxon>Streptophyta</taxon>
        <taxon>Embryophyta</taxon>
        <taxon>Tracheophyta</taxon>
        <taxon>Spermatophyta</taxon>
        <taxon>Magnoliopsida</taxon>
        <taxon>eudicotyledons</taxon>
        <taxon>Gunneridae</taxon>
        <taxon>Pentapetalae</taxon>
        <taxon>rosids</taxon>
        <taxon>malvids</taxon>
        <taxon>Malvales</taxon>
        <taxon>Malvaceae</taxon>
        <taxon>Malvoideae</taxon>
        <taxon>Gossypium</taxon>
    </lineage>
</organism>
<evidence type="ECO:0008006" key="3">
    <source>
        <dbReference type="Google" id="ProtNLM"/>
    </source>
</evidence>
<keyword evidence="2" id="KW-1185">Reference proteome</keyword>
<protein>
    <recommendedName>
        <fullName evidence="3">Zinc knuckle CX2CX4HX4C domain-containing protein</fullName>
    </recommendedName>
</protein>
<name>A0A7J8M9Q1_9ROSI</name>
<proteinExistence type="predicted"/>
<sequence length="87" mass="9990">VLINGILQRVEYEYIPAICFTCGLYEHVNEICSNMEPCLKENGDVPLASGESLMVDAMMVDDDRAEETCTYRPWMQVERKPRCNARD</sequence>
<accession>A0A7J8M9Q1</accession>
<dbReference type="Proteomes" id="UP000593572">
    <property type="component" value="Unassembled WGS sequence"/>
</dbReference>
<reference evidence="1 2" key="1">
    <citation type="journal article" date="2019" name="Genome Biol. Evol.">
        <title>Insights into the evolution of the New World diploid cottons (Gossypium, subgenus Houzingenia) based on genome sequencing.</title>
        <authorList>
            <person name="Grover C.E."/>
            <person name="Arick M.A. 2nd"/>
            <person name="Thrash A."/>
            <person name="Conover J.L."/>
            <person name="Sanders W.S."/>
            <person name="Peterson D.G."/>
            <person name="Frelichowski J.E."/>
            <person name="Scheffler J.A."/>
            <person name="Scheffler B.E."/>
            <person name="Wendel J.F."/>
        </authorList>
    </citation>
    <scope>NUCLEOTIDE SEQUENCE [LARGE SCALE GENOMIC DNA]</scope>
    <source>
        <strain evidence="1">157</strain>
        <tissue evidence="1">Leaf</tissue>
    </source>
</reference>
<dbReference type="EMBL" id="JABEZX010000007">
    <property type="protein sequence ID" value="MBA0561300.1"/>
    <property type="molecule type" value="Genomic_DNA"/>
</dbReference>
<dbReference type="AlphaFoldDB" id="A0A7J8M9Q1"/>
<comment type="caution">
    <text evidence="1">The sequence shown here is derived from an EMBL/GenBank/DDBJ whole genome shotgun (WGS) entry which is preliminary data.</text>
</comment>
<evidence type="ECO:0000313" key="2">
    <source>
        <dbReference type="Proteomes" id="UP000593572"/>
    </source>
</evidence>
<gene>
    <name evidence="1" type="ORF">Golob_018144</name>
</gene>
<evidence type="ECO:0000313" key="1">
    <source>
        <dbReference type="EMBL" id="MBA0561300.1"/>
    </source>
</evidence>
<feature type="non-terminal residue" evidence="1">
    <location>
        <position position="1"/>
    </location>
</feature>